<dbReference type="GO" id="GO:0006511">
    <property type="term" value="P:ubiquitin-dependent protein catabolic process"/>
    <property type="evidence" value="ECO:0007669"/>
    <property type="project" value="TreeGrafter"/>
</dbReference>
<dbReference type="KEGG" id="eaj:Q3M24_07195"/>
<evidence type="ECO:0000259" key="4">
    <source>
        <dbReference type="Pfam" id="PF13229"/>
    </source>
</evidence>
<feature type="chain" id="PRO_5043425978" evidence="2">
    <location>
        <begin position="29"/>
        <end position="456"/>
    </location>
</feature>
<keyword evidence="1" id="KW-0677">Repeat</keyword>
<dbReference type="Gene3D" id="2.160.20.10">
    <property type="entry name" value="Single-stranded right-handed beta-helix, Pectin lyase-like"/>
    <property type="match status" value="2"/>
</dbReference>
<dbReference type="InterPro" id="IPR011050">
    <property type="entry name" value="Pectin_lyase_fold/virulence"/>
</dbReference>
<dbReference type="Pfam" id="PF07602">
    <property type="entry name" value="DUF1565"/>
    <property type="match status" value="1"/>
</dbReference>
<gene>
    <name evidence="5" type="ORF">Q3M24_07195</name>
</gene>
<evidence type="ECO:0000313" key="5">
    <source>
        <dbReference type="EMBL" id="XCN74522.1"/>
    </source>
</evidence>
<reference evidence="5" key="1">
    <citation type="journal article" date="2024" name="Syst. Appl. Microbiol.">
        <title>First single-strain enrichments of Electrothrix cable bacteria, description of E. aestuarii sp. nov. and E. rattekaaiensis sp. nov., and proposal of a cable bacteria taxonomy following the rules of the SeqCode.</title>
        <authorList>
            <person name="Plum-Jensen L.E."/>
            <person name="Schramm A."/>
            <person name="Marshall I.P.G."/>
        </authorList>
    </citation>
    <scope>NUCLEOTIDE SEQUENCE</scope>
    <source>
        <strain evidence="5">Rat1</strain>
    </source>
</reference>
<protein>
    <submittedName>
        <fullName evidence="5">Right-handed parallel beta-helix repeat-containing protein</fullName>
    </submittedName>
</protein>
<dbReference type="InterPro" id="IPR012334">
    <property type="entry name" value="Pectin_lyas_fold"/>
</dbReference>
<keyword evidence="2" id="KW-0732">Signal</keyword>
<proteinExistence type="predicted"/>
<feature type="domain" description="DUF1565" evidence="3">
    <location>
        <begin position="81"/>
        <end position="222"/>
    </location>
</feature>
<dbReference type="InterPro" id="IPR039448">
    <property type="entry name" value="Beta_helix"/>
</dbReference>
<dbReference type="InterPro" id="IPR011459">
    <property type="entry name" value="DUF1565"/>
</dbReference>
<sequence length="456" mass="49484">MPSKKTKHLILFCTLFSLFLNTSCQSQHAEASSPQTPKPVTQEYFDQVVQHNLQVAHEKALSLMDLHFHDKGRKLLVPTQYKTIQSAINAATTGDSVIVKEGIYYEQLVMKEGVKLISDASNDGNTIVPVDQALLQLPRRTLRTVIDGSKSSPSHHGMFDFSEGIGPTSIIDGFTIQNMPKQNHHNAGHAHAINMRGASAVVMNCLIRKNGSTGIGNHVFFKDQKQPMPTRDFRWQNINTRSSAVLYHNIIKDNFGLGIGCNHFSTPWVLGNEIFGNDDSELTGSPSPGIGTKHGAAPNILGNIVHNNPGGGILTGRGEPQGRYQIDKPTAPLIAQNIVFSNGKNKPGIGNEAAGSAELPVRILNNLVIRERAVGIGLMNGGVSIVEDNRVDQTGSVGIAINSSTVLRLNRNQISKTGSPGIVLVFGSKVHEMKDNTMTNTRGPKLVVEESEIYSR</sequence>
<organism evidence="5">
    <name type="scientific">Candidatus Electrothrix aestuarii</name>
    <dbReference type="NCBI Taxonomy" id="3062594"/>
    <lineage>
        <taxon>Bacteria</taxon>
        <taxon>Pseudomonadati</taxon>
        <taxon>Thermodesulfobacteriota</taxon>
        <taxon>Desulfobulbia</taxon>
        <taxon>Desulfobulbales</taxon>
        <taxon>Desulfobulbaceae</taxon>
        <taxon>Candidatus Electrothrix</taxon>
    </lineage>
</organism>
<dbReference type="PANTHER" id="PTHR22990">
    <property type="entry name" value="F-BOX ONLY PROTEIN"/>
    <property type="match status" value="1"/>
</dbReference>
<evidence type="ECO:0000256" key="2">
    <source>
        <dbReference type="SAM" id="SignalP"/>
    </source>
</evidence>
<evidence type="ECO:0000256" key="1">
    <source>
        <dbReference type="ARBA" id="ARBA00022737"/>
    </source>
</evidence>
<dbReference type="InterPro" id="IPR051550">
    <property type="entry name" value="SCF-Subunits/Alg-Epimerases"/>
</dbReference>
<dbReference type="SUPFAM" id="SSF51126">
    <property type="entry name" value="Pectin lyase-like"/>
    <property type="match status" value="2"/>
</dbReference>
<dbReference type="Pfam" id="PF13229">
    <property type="entry name" value="Beta_helix"/>
    <property type="match status" value="1"/>
</dbReference>
<dbReference type="AlphaFoldDB" id="A0AAU8M0E6"/>
<feature type="domain" description="Right handed beta helix" evidence="4">
    <location>
        <begin position="362"/>
        <end position="442"/>
    </location>
</feature>
<dbReference type="PANTHER" id="PTHR22990:SF15">
    <property type="entry name" value="F-BOX ONLY PROTEIN 10"/>
    <property type="match status" value="1"/>
</dbReference>
<evidence type="ECO:0000259" key="3">
    <source>
        <dbReference type="Pfam" id="PF07602"/>
    </source>
</evidence>
<dbReference type="EMBL" id="CP159373">
    <property type="protein sequence ID" value="XCN74522.1"/>
    <property type="molecule type" value="Genomic_DNA"/>
</dbReference>
<accession>A0AAU8M0E6</accession>
<feature type="signal peptide" evidence="2">
    <location>
        <begin position="1"/>
        <end position="28"/>
    </location>
</feature>
<name>A0AAU8M0E6_9BACT</name>
<reference evidence="5" key="2">
    <citation type="submission" date="2024-06" db="EMBL/GenBank/DDBJ databases">
        <authorList>
            <person name="Plum-Jensen L.E."/>
            <person name="Schramm A."/>
            <person name="Marshall I.P.G."/>
        </authorList>
    </citation>
    <scope>NUCLEOTIDE SEQUENCE</scope>
    <source>
        <strain evidence="5">Rat1</strain>
    </source>
</reference>